<reference evidence="2" key="1">
    <citation type="submission" date="2017-12" db="EMBL/GenBank/DDBJ databases">
        <title>Sequencing the genomes of 1000 Actinobacteria strains.</title>
        <authorList>
            <person name="Klenk H.-P."/>
        </authorList>
    </citation>
    <scope>NUCLEOTIDE SEQUENCE [LARGE SCALE GENOMIC DNA]</scope>
    <source>
        <strain evidence="2">DSM 44228</strain>
    </source>
</reference>
<dbReference type="RefSeq" id="WP_010312591.1">
    <property type="nucleotide sequence ID" value="NZ_CP061007.1"/>
</dbReference>
<dbReference type="AlphaFoldDB" id="A0A2N3XR91"/>
<keyword evidence="1" id="KW-1133">Transmembrane helix</keyword>
<comment type="caution">
    <text evidence="2">The sequence shown here is derived from an EMBL/GenBank/DDBJ whole genome shotgun (WGS) entry which is preliminary data.</text>
</comment>
<keyword evidence="1" id="KW-0472">Membrane</keyword>
<accession>A0A2N3XR91</accession>
<protein>
    <submittedName>
        <fullName evidence="2">Uncharacterized protein</fullName>
    </submittedName>
</protein>
<keyword evidence="1" id="KW-0812">Transmembrane</keyword>
<sequence>MSPLIQALLSAPLPIATVALLLRYGPSALVFLLAGVVAVLIPGKRGERALAVLRLLRAATPRRGVGGSSRV</sequence>
<evidence type="ECO:0000313" key="2">
    <source>
        <dbReference type="EMBL" id="PKW13169.1"/>
    </source>
</evidence>
<gene>
    <name evidence="2" type="ORF">A8926_0678</name>
</gene>
<name>A0A2N3XR91_SACSN</name>
<organism evidence="2 3">
    <name type="scientific">Saccharopolyspora spinosa</name>
    <dbReference type="NCBI Taxonomy" id="60894"/>
    <lineage>
        <taxon>Bacteria</taxon>
        <taxon>Bacillati</taxon>
        <taxon>Actinomycetota</taxon>
        <taxon>Actinomycetes</taxon>
        <taxon>Pseudonocardiales</taxon>
        <taxon>Pseudonocardiaceae</taxon>
        <taxon>Saccharopolyspora</taxon>
    </lineage>
</organism>
<feature type="transmembrane region" description="Helical" evidence="1">
    <location>
        <begin position="20"/>
        <end position="41"/>
    </location>
</feature>
<proteinExistence type="predicted"/>
<keyword evidence="3" id="KW-1185">Reference proteome</keyword>
<evidence type="ECO:0000313" key="3">
    <source>
        <dbReference type="Proteomes" id="UP000233786"/>
    </source>
</evidence>
<dbReference type="Proteomes" id="UP000233786">
    <property type="component" value="Unassembled WGS sequence"/>
</dbReference>
<dbReference type="EMBL" id="PJNB01000001">
    <property type="protein sequence ID" value="PKW13169.1"/>
    <property type="molecule type" value="Genomic_DNA"/>
</dbReference>
<evidence type="ECO:0000256" key="1">
    <source>
        <dbReference type="SAM" id="Phobius"/>
    </source>
</evidence>